<dbReference type="InterPro" id="IPR055342">
    <property type="entry name" value="MreC_beta-barrel_core"/>
</dbReference>
<dbReference type="OrthoDB" id="9792313at2"/>
<dbReference type="GO" id="GO:0008360">
    <property type="term" value="P:regulation of cell shape"/>
    <property type="evidence" value="ECO:0007669"/>
    <property type="project" value="UniProtKB-KW"/>
</dbReference>
<dbReference type="Gene3D" id="2.40.10.340">
    <property type="entry name" value="Rod shape-determining protein MreC, domain 1"/>
    <property type="match status" value="1"/>
</dbReference>
<evidence type="ECO:0000256" key="3">
    <source>
        <dbReference type="ARBA" id="ARBA00022960"/>
    </source>
</evidence>
<evidence type="ECO:0000313" key="7">
    <source>
        <dbReference type="Proteomes" id="UP000315648"/>
    </source>
</evidence>
<proteinExistence type="inferred from homology"/>
<dbReference type="PANTHER" id="PTHR34138">
    <property type="entry name" value="CELL SHAPE-DETERMINING PROTEIN MREC"/>
    <property type="match status" value="1"/>
</dbReference>
<evidence type="ECO:0000259" key="5">
    <source>
        <dbReference type="Pfam" id="PF04085"/>
    </source>
</evidence>
<evidence type="ECO:0000256" key="4">
    <source>
        <dbReference type="ARBA" id="ARBA00032089"/>
    </source>
</evidence>
<evidence type="ECO:0000313" key="6">
    <source>
        <dbReference type="EMBL" id="TSJ79742.1"/>
    </source>
</evidence>
<evidence type="ECO:0000256" key="2">
    <source>
        <dbReference type="ARBA" id="ARBA00013855"/>
    </source>
</evidence>
<keyword evidence="3" id="KW-0133">Cell shape</keyword>
<gene>
    <name evidence="6" type="ORF">FPL22_07650</name>
</gene>
<sequence length="255" mass="28014">MIPTALKRVARTSFFELQAPFETTASYVRDLQDFWSLKTRPKNDLIEAGRDLARLNAAYEVRLQQDSALRNELERLERILKLPTPSGYRAEPARVVKREFSSWWQQLVIRKGSNHGITVGSPVIYAGGVVGRVREVFTYTSVVELISSPGVRIAATAEGDIRPISYQGAVNPSYGPAVGSVEYVPLDVFVTASSPRKLVTSGLGGVFPPNLTVGYITRVEPSSDGLFKSGDVRLDPELSSLNEVTVLVPEVLPPR</sequence>
<dbReference type="PANTHER" id="PTHR34138:SF1">
    <property type="entry name" value="CELL SHAPE-DETERMINING PROTEIN MREC"/>
    <property type="match status" value="1"/>
</dbReference>
<dbReference type="Pfam" id="PF04085">
    <property type="entry name" value="MreC"/>
    <property type="match status" value="1"/>
</dbReference>
<organism evidence="6 7">
    <name type="scientific">Rariglobus hedericola</name>
    <dbReference type="NCBI Taxonomy" id="2597822"/>
    <lineage>
        <taxon>Bacteria</taxon>
        <taxon>Pseudomonadati</taxon>
        <taxon>Verrucomicrobiota</taxon>
        <taxon>Opitutia</taxon>
        <taxon>Opitutales</taxon>
        <taxon>Opitutaceae</taxon>
        <taxon>Rariglobus</taxon>
    </lineage>
</organism>
<keyword evidence="7" id="KW-1185">Reference proteome</keyword>
<reference evidence="6 7" key="1">
    <citation type="submission" date="2019-07" db="EMBL/GenBank/DDBJ databases">
        <title>Description of 53C-WASEF.</title>
        <authorList>
            <person name="Pitt A."/>
            <person name="Hahn M.W."/>
        </authorList>
    </citation>
    <scope>NUCLEOTIDE SEQUENCE [LARGE SCALE GENOMIC DNA]</scope>
    <source>
        <strain evidence="6 7">53C-WASEF</strain>
    </source>
</reference>
<dbReference type="InterPro" id="IPR042175">
    <property type="entry name" value="Cell/Rod_MreC_2"/>
</dbReference>
<dbReference type="Gene3D" id="2.40.10.350">
    <property type="entry name" value="Rod shape-determining protein MreC, domain 2"/>
    <property type="match status" value="1"/>
</dbReference>
<dbReference type="GO" id="GO:0005886">
    <property type="term" value="C:plasma membrane"/>
    <property type="evidence" value="ECO:0007669"/>
    <property type="project" value="TreeGrafter"/>
</dbReference>
<dbReference type="PIRSF" id="PIRSF038471">
    <property type="entry name" value="MreC"/>
    <property type="match status" value="1"/>
</dbReference>
<comment type="similarity">
    <text evidence="1">Belongs to the MreC family.</text>
</comment>
<evidence type="ECO:0000256" key="1">
    <source>
        <dbReference type="ARBA" id="ARBA00009369"/>
    </source>
</evidence>
<dbReference type="Proteomes" id="UP000315648">
    <property type="component" value="Unassembled WGS sequence"/>
</dbReference>
<feature type="domain" description="Rod shape-determining protein MreC beta-barrel core" evidence="5">
    <location>
        <begin position="95"/>
        <end position="247"/>
    </location>
</feature>
<dbReference type="InterPro" id="IPR042177">
    <property type="entry name" value="Cell/Rod_1"/>
</dbReference>
<name>A0A556QSY5_9BACT</name>
<protein>
    <recommendedName>
        <fullName evidence="2">Cell shape-determining protein MreC</fullName>
    </recommendedName>
    <alternativeName>
        <fullName evidence="4">Cell shape protein MreC</fullName>
    </alternativeName>
</protein>
<accession>A0A556QSY5</accession>
<comment type="caution">
    <text evidence="6">The sequence shown here is derived from an EMBL/GenBank/DDBJ whole genome shotgun (WGS) entry which is preliminary data.</text>
</comment>
<dbReference type="InterPro" id="IPR007221">
    <property type="entry name" value="MreC"/>
</dbReference>
<dbReference type="EMBL" id="VMBG01000001">
    <property type="protein sequence ID" value="TSJ79742.1"/>
    <property type="molecule type" value="Genomic_DNA"/>
</dbReference>
<dbReference type="AlphaFoldDB" id="A0A556QSY5"/>